<dbReference type="AlphaFoldDB" id="A0A5T6TXW0"/>
<evidence type="ECO:0000256" key="6">
    <source>
        <dbReference type="ARBA" id="ARBA00022759"/>
    </source>
</evidence>
<accession>A0A5T6TXW0</accession>
<keyword evidence="5" id="KW-0479">Metal-binding</keyword>
<evidence type="ECO:0000256" key="13">
    <source>
        <dbReference type="ARBA" id="ARBA00029354"/>
    </source>
</evidence>
<evidence type="ECO:0000256" key="12">
    <source>
        <dbReference type="ARBA" id="ARBA00024745"/>
    </source>
</evidence>
<dbReference type="GO" id="GO:0008821">
    <property type="term" value="F:crossover junction DNA endonuclease activity"/>
    <property type="evidence" value="ECO:0007669"/>
    <property type="project" value="UniProtKB-EC"/>
</dbReference>
<comment type="function">
    <text evidence="15">Endonuclease that resolves Holliday junction intermediates made during homologous genetic recombination and DNA repair. Exhibits sequence and structure-selective cleavage of four-way DNA junctions, where it introduces symmetrical nicks in two strands of the same polarity at the 5' side of dinucleotides. Corrects the defects in genetic recombination and DNA repair associated with inactivation of ruvAB or ruvC.</text>
</comment>
<evidence type="ECO:0000256" key="14">
    <source>
        <dbReference type="ARBA" id="ARBA00029488"/>
    </source>
</evidence>
<keyword evidence="6 15" id="KW-0255">Endonuclease</keyword>
<dbReference type="EC" id="3.1.21.10" evidence="14 15"/>
<dbReference type="EMBL" id="AAGDJY010000007">
    <property type="protein sequence ID" value="EBM6858904.1"/>
    <property type="molecule type" value="Genomic_DNA"/>
</dbReference>
<comment type="caution">
    <text evidence="16">The sequence shown here is derived from an EMBL/GenBank/DDBJ whole genome shotgun (WGS) entry which is preliminary data.</text>
</comment>
<evidence type="ECO:0000256" key="5">
    <source>
        <dbReference type="ARBA" id="ARBA00022723"/>
    </source>
</evidence>
<dbReference type="Pfam" id="PF05866">
    <property type="entry name" value="RusA"/>
    <property type="match status" value="1"/>
</dbReference>
<keyword evidence="9" id="KW-0460">Magnesium</keyword>
<comment type="similarity">
    <text evidence="15">Belongs to the rusA family.</text>
</comment>
<keyword evidence="11 15" id="KW-0234">DNA repair</keyword>
<evidence type="ECO:0000256" key="9">
    <source>
        <dbReference type="ARBA" id="ARBA00022842"/>
    </source>
</evidence>
<evidence type="ECO:0000256" key="4">
    <source>
        <dbReference type="ARBA" id="ARBA00022722"/>
    </source>
</evidence>
<evidence type="ECO:0000256" key="3">
    <source>
        <dbReference type="ARBA" id="ARBA00014885"/>
    </source>
</evidence>
<keyword evidence="10" id="KW-0233">DNA recombination</keyword>
<comment type="subunit">
    <text evidence="2">Homodimer.</text>
</comment>
<dbReference type="SUPFAM" id="SSF103084">
    <property type="entry name" value="Holliday junction resolvase RusA"/>
    <property type="match status" value="1"/>
</dbReference>
<reference evidence="16" key="1">
    <citation type="submission" date="2018-09" db="EMBL/GenBank/DDBJ databases">
        <authorList>
            <consortium name="PulseNet: The National Subtyping Network for Foodborne Disease Surveillance"/>
            <person name="Tarr C.L."/>
            <person name="Trees E."/>
            <person name="Katz L.S."/>
            <person name="Carleton-Romer H.A."/>
            <person name="Stroika S."/>
            <person name="Kucerova Z."/>
            <person name="Roache K.F."/>
            <person name="Sabol A.L."/>
            <person name="Besser J."/>
            <person name="Gerner-Smidt P."/>
        </authorList>
    </citation>
    <scope>NUCLEOTIDE SEQUENCE</scope>
    <source>
        <strain evidence="16">PNUSAS052668</strain>
    </source>
</reference>
<dbReference type="GO" id="GO:0000287">
    <property type="term" value="F:magnesium ion binding"/>
    <property type="evidence" value="ECO:0007669"/>
    <property type="project" value="InterPro"/>
</dbReference>
<protein>
    <recommendedName>
        <fullName evidence="3 15">Crossover junction endodeoxyribonuclease rusA</fullName>
        <ecNumber evidence="14 15">3.1.21.10</ecNumber>
    </recommendedName>
</protein>
<dbReference type="GO" id="GO:0006281">
    <property type="term" value="P:DNA repair"/>
    <property type="evidence" value="ECO:0007669"/>
    <property type="project" value="UniProtKB-KW"/>
</dbReference>
<dbReference type="GO" id="GO:0006310">
    <property type="term" value="P:DNA recombination"/>
    <property type="evidence" value="ECO:0007669"/>
    <property type="project" value="UniProtKB-KW"/>
</dbReference>
<evidence type="ECO:0000256" key="2">
    <source>
        <dbReference type="ARBA" id="ARBA00011738"/>
    </source>
</evidence>
<keyword evidence="4 15" id="KW-0540">Nuclease</keyword>
<dbReference type="InterPro" id="IPR016281">
    <property type="entry name" value="Endonuclease_RusA"/>
</dbReference>
<keyword evidence="8 15" id="KW-0378">Hydrolase</keyword>
<evidence type="ECO:0000256" key="10">
    <source>
        <dbReference type="ARBA" id="ARBA00023172"/>
    </source>
</evidence>
<organism evidence="16">
    <name type="scientific">Salmonella enterica</name>
    <name type="common">Salmonella choleraesuis</name>
    <dbReference type="NCBI Taxonomy" id="28901"/>
    <lineage>
        <taxon>Bacteria</taxon>
        <taxon>Pseudomonadati</taxon>
        <taxon>Pseudomonadota</taxon>
        <taxon>Gammaproteobacteria</taxon>
        <taxon>Enterobacterales</taxon>
        <taxon>Enterobacteriaceae</taxon>
        <taxon>Salmonella</taxon>
    </lineage>
</organism>
<sequence>MKLTLPFPPSVNTYWRAPNKGSLKGRHMVSASGRKYQSEACAAVIEQLRRLPKPSTAPAAVEIILYPPDKRIRDLDNYNKALFDALTHAGVWEDDSQVKRMLVEWGPVFPKGKVEITITKFETEAGAAA</sequence>
<comment type="cofactor">
    <cofactor evidence="1">
        <name>Mg(2+)</name>
        <dbReference type="ChEBI" id="CHEBI:18420"/>
    </cofactor>
</comment>
<evidence type="ECO:0000313" key="16">
    <source>
        <dbReference type="EMBL" id="EBM6858904.1"/>
    </source>
</evidence>
<comment type="catalytic activity">
    <reaction evidence="13 15">
        <text>Endonucleolytic cleavage at a junction such as a reciprocal single-stranded crossover between two homologous DNA duplexes (Holliday junction).</text>
        <dbReference type="EC" id="3.1.21.10"/>
    </reaction>
</comment>
<evidence type="ECO:0000256" key="1">
    <source>
        <dbReference type="ARBA" id="ARBA00001946"/>
    </source>
</evidence>
<evidence type="ECO:0000256" key="8">
    <source>
        <dbReference type="ARBA" id="ARBA00022801"/>
    </source>
</evidence>
<evidence type="ECO:0000256" key="7">
    <source>
        <dbReference type="ARBA" id="ARBA00022763"/>
    </source>
</evidence>
<gene>
    <name evidence="16" type="ORF">D3R26_12220</name>
</gene>
<evidence type="ECO:0000256" key="15">
    <source>
        <dbReference type="PIRNR" id="PIRNR001007"/>
    </source>
</evidence>
<dbReference type="Gene3D" id="3.30.1330.70">
    <property type="entry name" value="Holliday junction resolvase RusA"/>
    <property type="match status" value="1"/>
</dbReference>
<name>A0A5T6TXW0_SALER</name>
<keyword evidence="7 15" id="KW-0227">DNA damage</keyword>
<dbReference type="InterPro" id="IPR036614">
    <property type="entry name" value="RusA-like_sf"/>
</dbReference>
<dbReference type="InterPro" id="IPR008822">
    <property type="entry name" value="Endonuclease_RusA-like"/>
</dbReference>
<proteinExistence type="inferred from homology"/>
<evidence type="ECO:0000256" key="11">
    <source>
        <dbReference type="ARBA" id="ARBA00023204"/>
    </source>
</evidence>
<dbReference type="PIRSF" id="PIRSF001007">
    <property type="entry name" value="RusA"/>
    <property type="match status" value="1"/>
</dbReference>
<comment type="function">
    <text evidence="12">Endonuclease that resolves Holliday junction intermediates made during homologous genetic recombination and DNA repair. Exhibits sequence and structure-selective cleavage of four-way DNA junctions, where it introduces symmetrical nicks in two strands of the same polarity at the 5' side of CC dinucleotides. Corrects the defects in genetic recombination and DNA repair associated with inactivation of RuvAB or RuvC.</text>
</comment>